<name>A0ABR3WIW3_9PEZI</name>
<organism evidence="1 2">
    <name type="scientific">Diaporthe australafricana</name>
    <dbReference type="NCBI Taxonomy" id="127596"/>
    <lineage>
        <taxon>Eukaryota</taxon>
        <taxon>Fungi</taxon>
        <taxon>Dikarya</taxon>
        <taxon>Ascomycota</taxon>
        <taxon>Pezizomycotina</taxon>
        <taxon>Sordariomycetes</taxon>
        <taxon>Sordariomycetidae</taxon>
        <taxon>Diaporthales</taxon>
        <taxon>Diaporthaceae</taxon>
        <taxon>Diaporthe</taxon>
    </lineage>
</organism>
<dbReference type="EMBL" id="JAWRVE010000076">
    <property type="protein sequence ID" value="KAL1862931.1"/>
    <property type="molecule type" value="Genomic_DNA"/>
</dbReference>
<comment type="caution">
    <text evidence="1">The sequence shown here is derived from an EMBL/GenBank/DDBJ whole genome shotgun (WGS) entry which is preliminary data.</text>
</comment>
<evidence type="ECO:0000313" key="2">
    <source>
        <dbReference type="Proteomes" id="UP001583177"/>
    </source>
</evidence>
<protein>
    <submittedName>
        <fullName evidence="1">Uncharacterized protein</fullName>
    </submittedName>
</protein>
<sequence>MEPDQLLRSEVTLRFEATGVYAQMESEPSSSSAWGLVGFYERKSFQEPVEKMSELIQRLESLSASEELGCQRLESLGKEDSQSPEKQGSAKIKMMDNYWMANKNGRTNNDVRLVVVE</sequence>
<proteinExistence type="predicted"/>
<accession>A0ABR3WIW3</accession>
<gene>
    <name evidence="1" type="ORF">Daus18300_008262</name>
</gene>
<evidence type="ECO:0000313" key="1">
    <source>
        <dbReference type="EMBL" id="KAL1862931.1"/>
    </source>
</evidence>
<dbReference type="Proteomes" id="UP001583177">
    <property type="component" value="Unassembled WGS sequence"/>
</dbReference>
<keyword evidence="2" id="KW-1185">Reference proteome</keyword>
<reference evidence="1 2" key="1">
    <citation type="journal article" date="2024" name="IMA Fungus">
        <title>IMA Genome - F19 : A genome assembly and annotation guide to empower mycologists, including annotated draft genome sequences of Ceratocystis pirilliformis, Diaporthe australafricana, Fusarium ophioides, Paecilomyces lecythidis, and Sporothrix stenoceras.</title>
        <authorList>
            <person name="Aylward J."/>
            <person name="Wilson A.M."/>
            <person name="Visagie C.M."/>
            <person name="Spraker J."/>
            <person name="Barnes I."/>
            <person name="Buitendag C."/>
            <person name="Ceriani C."/>
            <person name="Del Mar Angel L."/>
            <person name="du Plessis D."/>
            <person name="Fuchs T."/>
            <person name="Gasser K."/>
            <person name="Kramer D."/>
            <person name="Li W."/>
            <person name="Munsamy K."/>
            <person name="Piso A."/>
            <person name="Price J.L."/>
            <person name="Sonnekus B."/>
            <person name="Thomas C."/>
            <person name="van der Nest A."/>
            <person name="van Dijk A."/>
            <person name="van Heerden A."/>
            <person name="van Vuuren N."/>
            <person name="Yilmaz N."/>
            <person name="Duong T.A."/>
            <person name="van der Merwe N.A."/>
            <person name="Wingfield M.J."/>
            <person name="Wingfield B.D."/>
        </authorList>
    </citation>
    <scope>NUCLEOTIDE SEQUENCE [LARGE SCALE GENOMIC DNA]</scope>
    <source>
        <strain evidence="1 2">CMW 18300</strain>
    </source>
</reference>